<dbReference type="InterPro" id="IPR037185">
    <property type="entry name" value="EmrE-like"/>
</dbReference>
<protein>
    <recommendedName>
        <fullName evidence="6">WAT1-related protein</fullName>
    </recommendedName>
</protein>
<evidence type="ECO:0000256" key="4">
    <source>
        <dbReference type="ARBA" id="ARBA00022989"/>
    </source>
</evidence>
<feature type="transmembrane region" description="Helical" evidence="6">
    <location>
        <begin position="291"/>
        <end position="310"/>
    </location>
</feature>
<proteinExistence type="inferred from homology"/>
<name>A0A498K2T3_MALDO</name>
<dbReference type="Pfam" id="PF00892">
    <property type="entry name" value="EamA"/>
    <property type="match status" value="2"/>
</dbReference>
<dbReference type="EMBL" id="RDQH01000330">
    <property type="protein sequence ID" value="RXI01717.1"/>
    <property type="molecule type" value="Genomic_DNA"/>
</dbReference>
<dbReference type="AlphaFoldDB" id="A0A498K2T3"/>
<evidence type="ECO:0000256" key="1">
    <source>
        <dbReference type="ARBA" id="ARBA00004141"/>
    </source>
</evidence>
<comment type="subcellular location">
    <subcellularLocation>
        <location evidence="1 6">Membrane</location>
        <topology evidence="1 6">Multi-pass membrane protein</topology>
    </subcellularLocation>
</comment>
<accession>A0A498K2T3</accession>
<comment type="similarity">
    <text evidence="2 6">Belongs to the drug/metabolite transporter (DMT) superfamily. Plant drug/metabolite exporter (P-DME) (TC 2.A.7.4) family.</text>
</comment>
<evidence type="ECO:0000256" key="3">
    <source>
        <dbReference type="ARBA" id="ARBA00022692"/>
    </source>
</evidence>
<dbReference type="PANTHER" id="PTHR31218">
    <property type="entry name" value="WAT1-RELATED PROTEIN"/>
    <property type="match status" value="1"/>
</dbReference>
<gene>
    <name evidence="8" type="ORF">DVH24_015066</name>
</gene>
<keyword evidence="5 6" id="KW-0472">Membrane</keyword>
<evidence type="ECO:0000256" key="2">
    <source>
        <dbReference type="ARBA" id="ARBA00007635"/>
    </source>
</evidence>
<dbReference type="GO" id="GO:0022857">
    <property type="term" value="F:transmembrane transporter activity"/>
    <property type="evidence" value="ECO:0007669"/>
    <property type="project" value="InterPro"/>
</dbReference>
<feature type="transmembrane region" description="Helical" evidence="6">
    <location>
        <begin position="7"/>
        <end position="26"/>
    </location>
</feature>
<keyword evidence="3 6" id="KW-0812">Transmembrane</keyword>
<feature type="domain" description="EamA" evidence="7">
    <location>
        <begin position="186"/>
        <end position="335"/>
    </location>
</feature>
<evidence type="ECO:0000313" key="9">
    <source>
        <dbReference type="Proteomes" id="UP000290289"/>
    </source>
</evidence>
<feature type="transmembrane region" description="Helical" evidence="6">
    <location>
        <begin position="316"/>
        <end position="336"/>
    </location>
</feature>
<evidence type="ECO:0000313" key="8">
    <source>
        <dbReference type="EMBL" id="RXI01717.1"/>
    </source>
</evidence>
<keyword evidence="4 6" id="KW-1133">Transmembrane helix</keyword>
<dbReference type="Proteomes" id="UP000290289">
    <property type="component" value="Chromosome 4"/>
</dbReference>
<evidence type="ECO:0000256" key="5">
    <source>
        <dbReference type="ARBA" id="ARBA00023136"/>
    </source>
</evidence>
<feature type="transmembrane region" description="Helical" evidence="6">
    <location>
        <begin position="38"/>
        <end position="59"/>
    </location>
</feature>
<comment type="caution">
    <text evidence="8">The sequence shown here is derived from an EMBL/GenBank/DDBJ whole genome shotgun (WGS) entry which is preliminary data.</text>
</comment>
<evidence type="ECO:0000256" key="6">
    <source>
        <dbReference type="RuleBase" id="RU363077"/>
    </source>
</evidence>
<feature type="transmembrane region" description="Helical" evidence="6">
    <location>
        <begin position="132"/>
        <end position="152"/>
    </location>
</feature>
<feature type="transmembrane region" description="Helical" evidence="6">
    <location>
        <begin position="99"/>
        <end position="120"/>
    </location>
</feature>
<dbReference type="InterPro" id="IPR000620">
    <property type="entry name" value="EamA_dom"/>
</dbReference>
<sequence>MAGFSAYMPFMAMVLVQASYAGMNIISKLAIESNMDPFVLVAYRQVVAVVAIAPLAYLLEWKTRPKITLPILFQTFLCSLTGATANQVFYFLGLKSSTATIACALTNTLPAMTFILAVIFRQESAKLKSKAGISKVMGTIVCVSGAMLISFYHRHIIGLGESKIHWTYAQRTGEANSSTKSSSFIGPLFVILSTLGWAFWFIIQVSNSSSSPSCIFARVGESFPAPYTSTTLMCLMASFECGIIAVIADHKVASWSLKDPTRLIASLYAGIMGSALAFFLSSWSIQRKGPLYVSVFSPLRLIIVAIASWGLLEEKLYVGTAVGSVLIVAGLYLVLWGKNKETKDEKPTKATGMTNMTDQAKAYEKNDLELQLQGHSESNRDVME</sequence>
<dbReference type="GO" id="GO:0016020">
    <property type="term" value="C:membrane"/>
    <property type="evidence" value="ECO:0007669"/>
    <property type="project" value="UniProtKB-SubCell"/>
</dbReference>
<feature type="transmembrane region" description="Helical" evidence="6">
    <location>
        <begin position="184"/>
        <end position="203"/>
    </location>
</feature>
<dbReference type="SUPFAM" id="SSF103481">
    <property type="entry name" value="Multidrug resistance efflux transporter EmrE"/>
    <property type="match status" value="2"/>
</dbReference>
<feature type="transmembrane region" description="Helical" evidence="6">
    <location>
        <begin position="260"/>
        <end position="279"/>
    </location>
</feature>
<evidence type="ECO:0000259" key="7">
    <source>
        <dbReference type="Pfam" id="PF00892"/>
    </source>
</evidence>
<feature type="domain" description="EamA" evidence="7">
    <location>
        <begin position="12"/>
        <end position="150"/>
    </location>
</feature>
<feature type="transmembrane region" description="Helical" evidence="6">
    <location>
        <begin position="71"/>
        <end position="93"/>
    </location>
</feature>
<organism evidence="8 9">
    <name type="scientific">Malus domestica</name>
    <name type="common">Apple</name>
    <name type="synonym">Pyrus malus</name>
    <dbReference type="NCBI Taxonomy" id="3750"/>
    <lineage>
        <taxon>Eukaryota</taxon>
        <taxon>Viridiplantae</taxon>
        <taxon>Streptophyta</taxon>
        <taxon>Embryophyta</taxon>
        <taxon>Tracheophyta</taxon>
        <taxon>Spermatophyta</taxon>
        <taxon>Magnoliopsida</taxon>
        <taxon>eudicotyledons</taxon>
        <taxon>Gunneridae</taxon>
        <taxon>Pentapetalae</taxon>
        <taxon>rosids</taxon>
        <taxon>fabids</taxon>
        <taxon>Rosales</taxon>
        <taxon>Rosaceae</taxon>
        <taxon>Amygdaloideae</taxon>
        <taxon>Maleae</taxon>
        <taxon>Malus</taxon>
    </lineage>
</organism>
<feature type="transmembrane region" description="Helical" evidence="6">
    <location>
        <begin position="224"/>
        <end position="248"/>
    </location>
</feature>
<keyword evidence="9" id="KW-1185">Reference proteome</keyword>
<dbReference type="InterPro" id="IPR030184">
    <property type="entry name" value="WAT1-related"/>
</dbReference>
<reference evidence="8 9" key="1">
    <citation type="submission" date="2018-10" db="EMBL/GenBank/DDBJ databases">
        <title>A high-quality apple genome assembly.</title>
        <authorList>
            <person name="Hu J."/>
        </authorList>
    </citation>
    <scope>NUCLEOTIDE SEQUENCE [LARGE SCALE GENOMIC DNA]</scope>
    <source>
        <strain evidence="9">cv. HFTH1</strain>
        <tissue evidence="8">Young leaf</tissue>
    </source>
</reference>